<evidence type="ECO:0000313" key="8">
    <source>
        <dbReference type="Proteomes" id="UP001170481"/>
    </source>
</evidence>
<sequence length="394" mass="42099">MSLVPIRWVSQQECASREEDTAGTPPDASADVTHDVTSDITQPAVKLALLDQRLLPGETREVLLEDARGVATAITDMVVRGAPAIGIAAAYGLALEAFVINREGGVWQSRLASACDVLAASRPTAVNLFWALDRMRTVIAAHATRSQAPYEALLKEAVRIHEQDLDDNLRMAEFGAQVIAASLSQCETRCEVMTHCNTGALATGGHGTALGVIRTAYAQGILGRVHVNETRPWWQGSRLTAWELVQEKIPARLAVEGAASLIMQQGVRTPEGVRWLIVGADRIAANGDTANKIGTFSLAVQARAHGIKVMVVAPLATFDGSLASGADIPIETRDAAELREAGGRQIAPQEIDVFNPVFDVTPHEYIDAIVTEHGVVESPDSDSVGALLGRAMRR</sequence>
<evidence type="ECO:0000256" key="6">
    <source>
        <dbReference type="SAM" id="MobiDB-lite"/>
    </source>
</evidence>
<dbReference type="InterPro" id="IPR011559">
    <property type="entry name" value="Initiation_fac_2B_a/b/d"/>
</dbReference>
<evidence type="ECO:0000256" key="4">
    <source>
        <dbReference type="ARBA" id="ARBA00058145"/>
    </source>
</evidence>
<feature type="binding site" evidence="5">
    <location>
        <begin position="80"/>
        <end position="82"/>
    </location>
    <ligand>
        <name>substrate</name>
    </ligand>
</feature>
<dbReference type="InterPro" id="IPR005251">
    <property type="entry name" value="IF-M1Pi"/>
</dbReference>
<dbReference type="Gene3D" id="3.40.50.10470">
    <property type="entry name" value="Translation initiation factor eif-2b, domain 2"/>
    <property type="match status" value="1"/>
</dbReference>
<comment type="catalytic activity">
    <reaction evidence="2">
        <text>5-deoxy-alpha-D-ribose 1-phosphate = 5-deoxy-D-ribulose 1-phosphate</text>
        <dbReference type="Rhea" id="RHEA:61296"/>
        <dbReference type="ChEBI" id="CHEBI:58749"/>
        <dbReference type="ChEBI" id="CHEBI:144504"/>
    </reaction>
    <physiologicalReaction direction="left-to-right" evidence="2">
        <dbReference type="Rhea" id="RHEA:61297"/>
    </physiologicalReaction>
</comment>
<comment type="function">
    <text evidence="4">Catalyzes the interconversion of methylthioribose-1-phosphate (MTR-1-P) into methylthioribulose-1-phosphate (MTRu-1-P). Also catalyzes the interconversion of 5-deoxyribose 1-phosphate and 5-deoxyribulose 1-phosphate. Part of a bifunctional DHAP-shunt salvage pathway for SAM by-products.</text>
</comment>
<organism evidence="7 8">
    <name type="scientific">Cobetia amphilecti</name>
    <dbReference type="NCBI Taxonomy" id="1055104"/>
    <lineage>
        <taxon>Bacteria</taxon>
        <taxon>Pseudomonadati</taxon>
        <taxon>Pseudomonadota</taxon>
        <taxon>Gammaproteobacteria</taxon>
        <taxon>Oceanospirillales</taxon>
        <taxon>Halomonadaceae</taxon>
        <taxon>Cobetia</taxon>
    </lineage>
</organism>
<keyword evidence="5" id="KW-0028">Amino-acid biosynthesis</keyword>
<keyword evidence="5" id="KW-0486">Methionine biosynthesis</keyword>
<accession>A0AAP4TXE7</accession>
<protein>
    <recommendedName>
        <fullName evidence="5">Methylthioribose-1-phosphate isomerase</fullName>
        <shortName evidence="5">M1Pi</shortName>
        <shortName evidence="5">MTR-1-P isomerase</shortName>
        <ecNumber evidence="5">5.3.1.23</ecNumber>
    </recommendedName>
    <alternativeName>
        <fullName evidence="5">S-methyl-5-thioribose-1-phosphate isomerase</fullName>
    </alternativeName>
</protein>
<feature type="binding site" evidence="5">
    <location>
        <begin position="291"/>
        <end position="292"/>
    </location>
    <ligand>
        <name>substrate</name>
    </ligand>
</feature>
<dbReference type="InterPro" id="IPR027363">
    <property type="entry name" value="M1Pi_N"/>
</dbReference>
<comment type="caution">
    <text evidence="7">The sequence shown here is derived from an EMBL/GenBank/DDBJ whole genome shotgun (WGS) entry which is preliminary data.</text>
</comment>
<dbReference type="SUPFAM" id="SSF100950">
    <property type="entry name" value="NagB/RpiA/CoA transferase-like"/>
    <property type="match status" value="1"/>
</dbReference>
<feature type="binding site" evidence="5">
    <location>
        <position position="122"/>
    </location>
    <ligand>
        <name>substrate</name>
    </ligand>
</feature>
<dbReference type="Gene3D" id="1.20.120.420">
    <property type="entry name" value="translation initiation factor eif-2b, domain 1"/>
    <property type="match status" value="1"/>
</dbReference>
<dbReference type="AlphaFoldDB" id="A0AAP4TXE7"/>
<feature type="active site" description="Proton donor" evidence="5">
    <location>
        <position position="281"/>
    </location>
</feature>
<dbReference type="NCBIfam" id="NF004326">
    <property type="entry name" value="PRK05720.1"/>
    <property type="match status" value="1"/>
</dbReference>
<feature type="region of interest" description="Disordered" evidence="6">
    <location>
        <begin position="11"/>
        <end position="33"/>
    </location>
</feature>
<evidence type="ECO:0000256" key="3">
    <source>
        <dbReference type="ARBA" id="ARBA00051169"/>
    </source>
</evidence>
<dbReference type="Pfam" id="PF01008">
    <property type="entry name" value="IF-2B"/>
    <property type="match status" value="1"/>
</dbReference>
<feature type="binding site" evidence="5">
    <location>
        <position position="235"/>
    </location>
    <ligand>
        <name>substrate</name>
    </ligand>
</feature>
<keyword evidence="1 5" id="KW-0413">Isomerase</keyword>
<dbReference type="PANTHER" id="PTHR43475">
    <property type="entry name" value="METHYLTHIORIBOSE-1-PHOSPHATE ISOMERASE"/>
    <property type="match status" value="1"/>
</dbReference>
<dbReference type="NCBIfam" id="TIGR00524">
    <property type="entry name" value="eIF-2B_rel"/>
    <property type="match status" value="1"/>
</dbReference>
<dbReference type="InterPro" id="IPR042529">
    <property type="entry name" value="IF_2B-like_C"/>
</dbReference>
<dbReference type="GO" id="GO:0046523">
    <property type="term" value="F:S-methyl-5-thioribose-1-phosphate isomerase activity"/>
    <property type="evidence" value="ECO:0007669"/>
    <property type="project" value="UniProtKB-UniRule"/>
</dbReference>
<dbReference type="NCBIfam" id="TIGR00512">
    <property type="entry name" value="salvage_mtnA"/>
    <property type="match status" value="1"/>
</dbReference>
<dbReference type="EC" id="5.3.1.23" evidence="5"/>
<dbReference type="RefSeq" id="WP_303592572.1">
    <property type="nucleotide sequence ID" value="NZ_JAUORK010000001.1"/>
</dbReference>
<dbReference type="FunFam" id="3.40.50.10470:FF:000006">
    <property type="entry name" value="Methylthioribose-1-phosphate isomerase"/>
    <property type="match status" value="1"/>
</dbReference>
<name>A0AAP4TXE7_9GAMM</name>
<proteinExistence type="inferred from homology"/>
<evidence type="ECO:0000313" key="7">
    <source>
        <dbReference type="EMBL" id="MDO6670696.1"/>
    </source>
</evidence>
<dbReference type="HAMAP" id="MF_01678">
    <property type="entry name" value="Salvage_MtnA"/>
    <property type="match status" value="1"/>
</dbReference>
<dbReference type="InterPro" id="IPR000649">
    <property type="entry name" value="IF-2B-related"/>
</dbReference>
<dbReference type="Proteomes" id="UP001170481">
    <property type="component" value="Unassembled WGS sequence"/>
</dbReference>
<dbReference type="PANTHER" id="PTHR43475:SF1">
    <property type="entry name" value="METHYLTHIORIBOSE-1-PHOSPHATE ISOMERASE"/>
    <property type="match status" value="1"/>
</dbReference>
<dbReference type="GO" id="GO:0019509">
    <property type="term" value="P:L-methionine salvage from methylthioadenosine"/>
    <property type="evidence" value="ECO:0007669"/>
    <property type="project" value="UniProtKB-UniRule"/>
</dbReference>
<dbReference type="InterPro" id="IPR037171">
    <property type="entry name" value="NagB/RpiA_transferase-like"/>
</dbReference>
<gene>
    <name evidence="5 7" type="primary">mtnA</name>
    <name evidence="7" type="ORF">Q4535_01055</name>
</gene>
<comment type="pathway">
    <text evidence="5">Amino-acid biosynthesis; L-methionine biosynthesis via salvage pathway; L-methionine from S-methyl-5-thio-alpha-D-ribose 1-phosphate: step 1/6.</text>
</comment>
<evidence type="ECO:0000256" key="1">
    <source>
        <dbReference type="ARBA" id="ARBA00023235"/>
    </source>
</evidence>
<comment type="similarity">
    <text evidence="5">Belongs to the EIF-2B alpha/beta/delta subunits family. MtnA subfamily.</text>
</comment>
<evidence type="ECO:0000256" key="2">
    <source>
        <dbReference type="ARBA" id="ARBA00050906"/>
    </source>
</evidence>
<evidence type="ECO:0000256" key="5">
    <source>
        <dbReference type="HAMAP-Rule" id="MF_01678"/>
    </source>
</evidence>
<comment type="catalytic activity">
    <reaction evidence="3">
        <text>5-(methylsulfanyl)-alpha-D-ribose 1-phosphate = 5-(methylsulfanyl)-D-ribulose 1-phosphate</text>
        <dbReference type="Rhea" id="RHEA:19989"/>
        <dbReference type="ChEBI" id="CHEBI:58533"/>
        <dbReference type="ChEBI" id="CHEBI:58548"/>
        <dbReference type="EC" id="5.3.1.23"/>
    </reaction>
    <physiologicalReaction direction="left-to-right" evidence="3">
        <dbReference type="Rhea" id="RHEA:19990"/>
    </physiologicalReaction>
</comment>
<feature type="site" description="Transition state stabilizer" evidence="5">
    <location>
        <position position="196"/>
    </location>
</feature>
<dbReference type="FunFam" id="1.20.120.420:FF:000003">
    <property type="entry name" value="Methylthioribose-1-phosphate isomerase"/>
    <property type="match status" value="1"/>
</dbReference>
<dbReference type="EMBL" id="JAUORK010000001">
    <property type="protein sequence ID" value="MDO6670696.1"/>
    <property type="molecule type" value="Genomic_DNA"/>
</dbReference>
<reference evidence="7" key="1">
    <citation type="submission" date="2023-07" db="EMBL/GenBank/DDBJ databases">
        <title>Genome content predicts the carbon catabolic preferences of heterotrophic bacteria.</title>
        <authorList>
            <person name="Gralka M."/>
        </authorList>
    </citation>
    <scope>NUCLEOTIDE SEQUENCE</scope>
    <source>
        <strain evidence="7">C2R13</strain>
    </source>
</reference>